<dbReference type="PROSITE" id="PS50110">
    <property type="entry name" value="RESPONSE_REGULATORY"/>
    <property type="match status" value="1"/>
</dbReference>
<dbReference type="GO" id="GO:0000160">
    <property type="term" value="P:phosphorelay signal transduction system"/>
    <property type="evidence" value="ECO:0007669"/>
    <property type="project" value="InterPro"/>
</dbReference>
<keyword evidence="1" id="KW-0597">Phosphoprotein</keyword>
<accession>A0A0W8G5Z9</accession>
<dbReference type="SUPFAM" id="SSF52172">
    <property type="entry name" value="CheY-like"/>
    <property type="match status" value="1"/>
</dbReference>
<dbReference type="AlphaFoldDB" id="A0A0W8G5Z9"/>
<dbReference type="PANTHER" id="PTHR44591:SF23">
    <property type="entry name" value="CHEY SUBFAMILY"/>
    <property type="match status" value="1"/>
</dbReference>
<dbReference type="SMART" id="SM00448">
    <property type="entry name" value="REC"/>
    <property type="match status" value="1"/>
</dbReference>
<dbReference type="InterPro" id="IPR001789">
    <property type="entry name" value="Sig_transdc_resp-reg_receiver"/>
</dbReference>
<sequence length="121" mass="13236">MKTILVIDDDETIRGVVRLYLEAEGYAVLEATDGKAGMRLFSSQPVDLVILDIFMPEKDGIETIQDIREAGNCKVLAISGGSPTMGMDFLHHAKAFGANDILVKPFSESELLDTVHRLTAQ</sequence>
<dbReference type="EMBL" id="LNQE01000212">
    <property type="protein sequence ID" value="KUG28518.1"/>
    <property type="molecule type" value="Genomic_DNA"/>
</dbReference>
<evidence type="ECO:0000259" key="2">
    <source>
        <dbReference type="PROSITE" id="PS50110"/>
    </source>
</evidence>
<feature type="domain" description="Response regulatory" evidence="2">
    <location>
        <begin position="3"/>
        <end position="119"/>
    </location>
</feature>
<protein>
    <submittedName>
        <fullName evidence="3">Response regulator</fullName>
    </submittedName>
</protein>
<comment type="caution">
    <text evidence="3">The sequence shown here is derived from an EMBL/GenBank/DDBJ whole genome shotgun (WGS) entry which is preliminary data.</text>
</comment>
<proteinExistence type="predicted"/>
<reference evidence="3" key="1">
    <citation type="journal article" date="2015" name="Proc. Natl. Acad. Sci. U.S.A.">
        <title>Networks of energetic and metabolic interactions define dynamics in microbial communities.</title>
        <authorList>
            <person name="Embree M."/>
            <person name="Liu J.K."/>
            <person name="Al-Bassam M.M."/>
            <person name="Zengler K."/>
        </authorList>
    </citation>
    <scope>NUCLEOTIDE SEQUENCE</scope>
</reference>
<dbReference type="InterPro" id="IPR011006">
    <property type="entry name" value="CheY-like_superfamily"/>
</dbReference>
<organism evidence="3">
    <name type="scientific">hydrocarbon metagenome</name>
    <dbReference type="NCBI Taxonomy" id="938273"/>
    <lineage>
        <taxon>unclassified sequences</taxon>
        <taxon>metagenomes</taxon>
        <taxon>ecological metagenomes</taxon>
    </lineage>
</organism>
<gene>
    <name evidence="3" type="ORF">ASZ90_001608</name>
</gene>
<dbReference type="InterPro" id="IPR050595">
    <property type="entry name" value="Bact_response_regulator"/>
</dbReference>
<dbReference type="PANTHER" id="PTHR44591">
    <property type="entry name" value="STRESS RESPONSE REGULATOR PROTEIN 1"/>
    <property type="match status" value="1"/>
</dbReference>
<evidence type="ECO:0000256" key="1">
    <source>
        <dbReference type="ARBA" id="ARBA00022553"/>
    </source>
</evidence>
<evidence type="ECO:0000313" key="3">
    <source>
        <dbReference type="EMBL" id="KUG28518.1"/>
    </source>
</evidence>
<dbReference type="Pfam" id="PF00072">
    <property type="entry name" value="Response_reg"/>
    <property type="match status" value="1"/>
</dbReference>
<dbReference type="Gene3D" id="3.40.50.2300">
    <property type="match status" value="1"/>
</dbReference>
<name>A0A0W8G5Z9_9ZZZZ</name>